<dbReference type="AlphaFoldDB" id="Q07KI2"/>
<feature type="domain" description="DUF2087" evidence="1">
    <location>
        <begin position="90"/>
        <end position="159"/>
    </location>
</feature>
<sequence>MSRSLFPFAVGDISVLARSLHAQLAQREGVPGHVELLNMLARAGGFRNYQHFRASREAEDRLQTPPPAPAVIDHAKIEKLARYFDAEGLLKRWPSKASHRVPCLWLVWSRLTPRQSFAEKQINAQLEAAHLFGDHALLRRELVDGGWLTRKPDGSDYRRTEREPPPEALALLQRLRQRLAA</sequence>
<evidence type="ECO:0000313" key="2">
    <source>
        <dbReference type="EMBL" id="ABJ07552.1"/>
    </source>
</evidence>
<dbReference type="eggNOG" id="COG3860">
    <property type="taxonomic scope" value="Bacteria"/>
</dbReference>
<dbReference type="EMBL" id="CP000463">
    <property type="protein sequence ID" value="ABJ07552.1"/>
    <property type="molecule type" value="Genomic_DNA"/>
</dbReference>
<evidence type="ECO:0000259" key="1">
    <source>
        <dbReference type="Pfam" id="PF09860"/>
    </source>
</evidence>
<accession>Q07KI2</accession>
<gene>
    <name evidence="2" type="ordered locus">RPE_3622</name>
</gene>
<dbReference type="OrthoDB" id="6867569at2"/>
<protein>
    <recommendedName>
        <fullName evidence="1">DUF2087 domain-containing protein</fullName>
    </recommendedName>
</protein>
<proteinExistence type="predicted"/>
<organism evidence="2">
    <name type="scientific">Rhodopseudomonas palustris (strain BisA53)</name>
    <dbReference type="NCBI Taxonomy" id="316055"/>
    <lineage>
        <taxon>Bacteria</taxon>
        <taxon>Pseudomonadati</taxon>
        <taxon>Pseudomonadota</taxon>
        <taxon>Alphaproteobacteria</taxon>
        <taxon>Hyphomicrobiales</taxon>
        <taxon>Nitrobacteraceae</taxon>
        <taxon>Rhodopseudomonas</taxon>
    </lineage>
</organism>
<dbReference type="KEGG" id="rpe:RPE_3622"/>
<name>Q07KI2_RHOP5</name>
<dbReference type="HOGENOM" id="CLU_103276_0_0_5"/>
<reference evidence="2" key="1">
    <citation type="submission" date="2006-09" db="EMBL/GenBank/DDBJ databases">
        <title>Complete sequence of Rhodopseudomonas palustris BisA53.</title>
        <authorList>
            <consortium name="US DOE Joint Genome Institute"/>
            <person name="Copeland A."/>
            <person name="Lucas S."/>
            <person name="Lapidus A."/>
            <person name="Barry K."/>
            <person name="Detter J.C."/>
            <person name="Glavina del Rio T."/>
            <person name="Hammon N."/>
            <person name="Israni S."/>
            <person name="Dalin E."/>
            <person name="Tice H."/>
            <person name="Pitluck S."/>
            <person name="Chain P."/>
            <person name="Malfatti S."/>
            <person name="Shin M."/>
            <person name="Vergez L."/>
            <person name="Schmutz J."/>
            <person name="Larimer F."/>
            <person name="Land M."/>
            <person name="Hauser L."/>
            <person name="Pelletier D.A."/>
            <person name="Kyrpides N."/>
            <person name="Kim E."/>
            <person name="Harwood C.S."/>
            <person name="Oda Y."/>
            <person name="Richardson P."/>
        </authorList>
    </citation>
    <scope>NUCLEOTIDE SEQUENCE [LARGE SCALE GENOMIC DNA]</scope>
    <source>
        <strain evidence="2">BisA53</strain>
    </source>
</reference>
<dbReference type="STRING" id="316055.RPE_3622"/>
<dbReference type="Pfam" id="PF09860">
    <property type="entry name" value="DUF2087"/>
    <property type="match status" value="1"/>
</dbReference>
<dbReference type="InterPro" id="IPR018656">
    <property type="entry name" value="DUF2087"/>
</dbReference>